<sequence length="92" mass="9987">MTTIPKQDPLLVSTEVKIYFNECILRMRQCKELARVPPASVDDVVINVDVQLCSGMCLSARGGANCSDDDGEVTVDSSALLFDNDLDGYLTS</sequence>
<organism evidence="3">
    <name type="scientific">Taenia asiatica</name>
    <name type="common">Asian tapeworm</name>
    <dbReference type="NCBI Taxonomy" id="60517"/>
    <lineage>
        <taxon>Eukaryota</taxon>
        <taxon>Metazoa</taxon>
        <taxon>Spiralia</taxon>
        <taxon>Lophotrochozoa</taxon>
        <taxon>Platyhelminthes</taxon>
        <taxon>Cestoda</taxon>
        <taxon>Eucestoda</taxon>
        <taxon>Cyclophyllidea</taxon>
        <taxon>Taeniidae</taxon>
        <taxon>Taenia</taxon>
    </lineage>
</organism>
<dbReference type="EMBL" id="UYRS01019462">
    <property type="protein sequence ID" value="VDK45463.1"/>
    <property type="molecule type" value="Genomic_DNA"/>
</dbReference>
<keyword evidence="2" id="KW-1185">Reference proteome</keyword>
<proteinExistence type="predicted"/>
<gene>
    <name evidence="1" type="ORF">TASK_LOCUS9774</name>
</gene>
<evidence type="ECO:0000313" key="1">
    <source>
        <dbReference type="EMBL" id="VDK45463.1"/>
    </source>
</evidence>
<evidence type="ECO:0000313" key="2">
    <source>
        <dbReference type="Proteomes" id="UP000282613"/>
    </source>
</evidence>
<reference evidence="1 2" key="2">
    <citation type="submission" date="2018-11" db="EMBL/GenBank/DDBJ databases">
        <authorList>
            <consortium name="Pathogen Informatics"/>
        </authorList>
    </citation>
    <scope>NUCLEOTIDE SEQUENCE [LARGE SCALE GENOMIC DNA]</scope>
</reference>
<name>A0A0R3WFY0_TAEAS</name>
<accession>A0A0R3WFY0</accession>
<reference evidence="3" key="1">
    <citation type="submission" date="2017-02" db="UniProtKB">
        <authorList>
            <consortium name="WormBaseParasite"/>
        </authorList>
    </citation>
    <scope>IDENTIFICATION</scope>
</reference>
<evidence type="ECO:0000313" key="3">
    <source>
        <dbReference type="WBParaSite" id="TASK_0000977301-mRNA-1"/>
    </source>
</evidence>
<protein>
    <submittedName>
        <fullName evidence="3">Meis_PKNOX_N domain-containing protein</fullName>
    </submittedName>
</protein>
<dbReference type="AlphaFoldDB" id="A0A0R3WFY0"/>
<dbReference type="WBParaSite" id="TASK_0000977301-mRNA-1">
    <property type="protein sequence ID" value="TASK_0000977301-mRNA-1"/>
    <property type="gene ID" value="TASK_0000977301"/>
</dbReference>
<dbReference type="Proteomes" id="UP000282613">
    <property type="component" value="Unassembled WGS sequence"/>
</dbReference>